<protein>
    <submittedName>
        <fullName evidence="2">Uncharacterized protein</fullName>
    </submittedName>
</protein>
<evidence type="ECO:0000313" key="2">
    <source>
        <dbReference type="EMBL" id="APE42980.1"/>
    </source>
</evidence>
<keyword evidence="3" id="KW-1185">Reference proteome</keyword>
<sequence length="371" mass="40243">MVSRGAGIAYAEIFPGAPFIQGSKQMQIHIEEVPTAIRRRAAQLLETVRGTEMDPTGGRARLMPQVTALFRPDLDEVAYYEFAVDLGRGEDRPAAITGRGDRGGKMAMPADTGFIIAASKGHDHPIAHWSLDREPPSRQIAAAAEEKGGKVARIFKVDALSYVGETEDGEMAAQTGQLPLPIEGLPDDMEKARGRISSTLVRPSQKPKDDGDPLQDKPETINRGARPQRVKLREVESWAQLRKVYAKTFGPLLADLARNAAPAWEIEDLVAKMGEGIKTGTTHRVALLESDAAVEVSGEGARLVRIEPLDTPEGSGAVALHVADEALPQEVSFEMHVSYRSGLRETLPFFAVSDSTPSDRKPGSGMNFFEE</sequence>
<dbReference type="STRING" id="1917485.BOO69_05760"/>
<reference evidence="2 3" key="1">
    <citation type="submission" date="2016-11" db="EMBL/GenBank/DDBJ databases">
        <title>Complete genome sequence of Sulfitobacter sp. AM1-D1, a toxic bacteria associated with marine dinoflagellate Alexandrium minutum in East China Sea.</title>
        <authorList>
            <person name="Yang Q."/>
            <person name="Zhang X."/>
            <person name="Tian X."/>
        </authorList>
    </citation>
    <scope>NUCLEOTIDE SEQUENCE [LARGE SCALE GENOMIC DNA]</scope>
    <source>
        <strain evidence="2 3">AM1-D1</strain>
    </source>
</reference>
<accession>A0A1J0WF85</accession>
<organism evidence="2 3">
    <name type="scientific">Sulfitobacter alexandrii</name>
    <dbReference type="NCBI Taxonomy" id="1917485"/>
    <lineage>
        <taxon>Bacteria</taxon>
        <taxon>Pseudomonadati</taxon>
        <taxon>Pseudomonadota</taxon>
        <taxon>Alphaproteobacteria</taxon>
        <taxon>Rhodobacterales</taxon>
        <taxon>Roseobacteraceae</taxon>
        <taxon>Sulfitobacter</taxon>
    </lineage>
</organism>
<dbReference type="EMBL" id="CP018076">
    <property type="protein sequence ID" value="APE42980.1"/>
    <property type="molecule type" value="Genomic_DNA"/>
</dbReference>
<dbReference type="AlphaFoldDB" id="A0A1J0WF85"/>
<dbReference type="KEGG" id="suam:BOO69_05760"/>
<evidence type="ECO:0000313" key="3">
    <source>
        <dbReference type="Proteomes" id="UP000181897"/>
    </source>
</evidence>
<feature type="compositionally biased region" description="Basic and acidic residues" evidence="1">
    <location>
        <begin position="206"/>
        <end position="220"/>
    </location>
</feature>
<evidence type="ECO:0000256" key="1">
    <source>
        <dbReference type="SAM" id="MobiDB-lite"/>
    </source>
</evidence>
<dbReference type="Proteomes" id="UP000181897">
    <property type="component" value="Chromosome"/>
</dbReference>
<feature type="region of interest" description="Disordered" evidence="1">
    <location>
        <begin position="196"/>
        <end position="228"/>
    </location>
</feature>
<proteinExistence type="predicted"/>
<gene>
    <name evidence="2" type="ORF">BOO69_05760</name>
</gene>
<name>A0A1J0WF85_9RHOB</name>